<evidence type="ECO:0000256" key="1">
    <source>
        <dbReference type="SAM" id="MobiDB-lite"/>
    </source>
</evidence>
<feature type="domain" description="Flagellar hook-length control protein-like C-terminal" evidence="2">
    <location>
        <begin position="308"/>
        <end position="388"/>
    </location>
</feature>
<organism evidence="3 4">
    <name type="scientific">Anaeromicrobium sediminis</name>
    <dbReference type="NCBI Taxonomy" id="1478221"/>
    <lineage>
        <taxon>Bacteria</taxon>
        <taxon>Bacillati</taxon>
        <taxon>Bacillota</taxon>
        <taxon>Clostridia</taxon>
        <taxon>Peptostreptococcales</taxon>
        <taxon>Thermotaleaceae</taxon>
        <taxon>Anaeromicrobium</taxon>
    </lineage>
</organism>
<dbReference type="InterPro" id="IPR021136">
    <property type="entry name" value="Flagellar_hook_control-like_C"/>
</dbReference>
<dbReference type="PANTHER" id="PTHR37533">
    <property type="entry name" value="FLAGELLAR HOOK-LENGTH CONTROL PROTEIN"/>
    <property type="match status" value="1"/>
</dbReference>
<evidence type="ECO:0000313" key="4">
    <source>
        <dbReference type="Proteomes" id="UP000216024"/>
    </source>
</evidence>
<feature type="compositionally biased region" description="Basic and acidic residues" evidence="1">
    <location>
        <begin position="29"/>
        <end position="69"/>
    </location>
</feature>
<dbReference type="AlphaFoldDB" id="A0A267MNV3"/>
<dbReference type="RefSeq" id="WP_095130517.1">
    <property type="nucleotide sequence ID" value="NZ_NIBG01000001.1"/>
</dbReference>
<dbReference type="Pfam" id="PF02120">
    <property type="entry name" value="Flg_hook"/>
    <property type="match status" value="1"/>
</dbReference>
<dbReference type="Proteomes" id="UP000216024">
    <property type="component" value="Unassembled WGS sequence"/>
</dbReference>
<comment type="caution">
    <text evidence="3">The sequence shown here is derived from an EMBL/GenBank/DDBJ whole genome shotgun (WGS) entry which is preliminary data.</text>
</comment>
<sequence length="435" mass="49581">MNVNFNQNSFLETNNILMGNSKDPMGVKFNKDNDFRKKLDEAHKKAEPENNEVNEKNDKVNKKSNDDKSSVSSTKKSQNEINKDKSINEIEEEQVDGKESLSQNMDEIIGLYEAIRSIELNTSESIDKDQVIVQENIMANLEEIKNLLSQNDSFMNNSELYEKIKSILENELNGGSLLELNADEMKKITGDLLKNIREYAQNDEGEELQLSSDNEINKIVELNKDKISLKNNEKSESEGREGKREKNIQFQGEKVEESFSKNGKMDIYNLRNENMNIKDIPVIDQLPKVQSNITTQIDSIKVIEQIVEKASVNLKENGSEMTINLRPEHLGKITMKIEVEREMVVAKIVAENQVVKETLESNFQNLKDSLEEKGFSIGEFSVDISKDDSNESAQQFMNFKNNRGKSKIHMDENIEDTFNEANVDVIHSGTINNLG</sequence>
<dbReference type="Gene3D" id="3.30.750.140">
    <property type="match status" value="1"/>
</dbReference>
<accession>A0A267MNV3</accession>
<name>A0A267MNV3_9FIRM</name>
<evidence type="ECO:0000313" key="3">
    <source>
        <dbReference type="EMBL" id="PAB61269.1"/>
    </source>
</evidence>
<dbReference type="OrthoDB" id="1676929at2"/>
<reference evidence="3 4" key="1">
    <citation type="submission" date="2017-06" db="EMBL/GenBank/DDBJ databases">
        <title>Draft genome sequence of anaerobic fermentative bacterium Anaeromicrobium sediminis DY2726D isolated from West Pacific Ocean sediments.</title>
        <authorList>
            <person name="Zeng X."/>
        </authorList>
    </citation>
    <scope>NUCLEOTIDE SEQUENCE [LARGE SCALE GENOMIC DNA]</scope>
    <source>
        <strain evidence="3 4">DY2726D</strain>
    </source>
</reference>
<gene>
    <name evidence="3" type="ORF">CCE28_02235</name>
</gene>
<dbReference type="EMBL" id="NIBG01000001">
    <property type="protein sequence ID" value="PAB61269.1"/>
    <property type="molecule type" value="Genomic_DNA"/>
</dbReference>
<feature type="compositionally biased region" description="Basic and acidic residues" evidence="1">
    <location>
        <begin position="77"/>
        <end position="88"/>
    </location>
</feature>
<dbReference type="InterPro" id="IPR052563">
    <property type="entry name" value="FliK"/>
</dbReference>
<evidence type="ECO:0000259" key="2">
    <source>
        <dbReference type="Pfam" id="PF02120"/>
    </source>
</evidence>
<protein>
    <recommendedName>
        <fullName evidence="2">Flagellar hook-length control protein-like C-terminal domain-containing protein</fullName>
    </recommendedName>
</protein>
<feature type="region of interest" description="Disordered" evidence="1">
    <location>
        <begin position="230"/>
        <end position="254"/>
    </location>
</feature>
<keyword evidence="4" id="KW-1185">Reference proteome</keyword>
<proteinExistence type="predicted"/>
<dbReference type="CDD" id="cd17470">
    <property type="entry name" value="T3SS_Flik_C"/>
    <property type="match status" value="1"/>
</dbReference>
<feature type="region of interest" description="Disordered" evidence="1">
    <location>
        <begin position="16"/>
        <end position="101"/>
    </location>
</feature>
<dbReference type="PANTHER" id="PTHR37533:SF2">
    <property type="entry name" value="FLAGELLAR HOOK-LENGTH CONTROL PROTEIN"/>
    <property type="match status" value="1"/>
</dbReference>
<dbReference type="InterPro" id="IPR038610">
    <property type="entry name" value="FliK-like_C_sf"/>
</dbReference>